<dbReference type="Gene3D" id="3.40.220.10">
    <property type="entry name" value="Leucine Aminopeptidase, subunit E, domain 1"/>
    <property type="match status" value="1"/>
</dbReference>
<dbReference type="Pfam" id="PF01661">
    <property type="entry name" value="Macro"/>
    <property type="match status" value="1"/>
</dbReference>
<reference evidence="7 8" key="1">
    <citation type="journal article" date="2018" name="Nat. Ecol. Evol.">
        <title>Shark genomes provide insights into elasmobranch evolution and the origin of vertebrates.</title>
        <authorList>
            <person name="Hara Y"/>
            <person name="Yamaguchi K"/>
            <person name="Onimaru K"/>
            <person name="Kadota M"/>
            <person name="Koyanagi M"/>
            <person name="Keeley SD"/>
            <person name="Tatsumi K"/>
            <person name="Tanaka K"/>
            <person name="Motone F"/>
            <person name="Kageyama Y"/>
            <person name="Nozu R"/>
            <person name="Adachi N"/>
            <person name="Nishimura O"/>
            <person name="Nakagawa R"/>
            <person name="Tanegashima C"/>
            <person name="Kiyatake I"/>
            <person name="Matsumoto R"/>
            <person name="Murakumo K"/>
            <person name="Nishida K"/>
            <person name="Terakita A"/>
            <person name="Kuratani S"/>
            <person name="Sato K"/>
            <person name="Hyodo S Kuraku.S."/>
        </authorList>
    </citation>
    <scope>NUCLEOTIDE SEQUENCE [LARGE SCALE GENOMIC DNA]</scope>
</reference>
<proteinExistence type="predicted"/>
<name>A0A401QEA4_SCYTO</name>
<comment type="subcellular location">
    <subcellularLocation>
        <location evidence="1">Nucleus</location>
    </subcellularLocation>
</comment>
<dbReference type="GO" id="GO:0003714">
    <property type="term" value="F:transcription corepressor activity"/>
    <property type="evidence" value="ECO:0007669"/>
    <property type="project" value="TreeGrafter"/>
</dbReference>
<feature type="non-terminal residue" evidence="7">
    <location>
        <position position="60"/>
    </location>
</feature>
<dbReference type="GO" id="GO:0003950">
    <property type="term" value="F:NAD+ poly-ADP-ribosyltransferase activity"/>
    <property type="evidence" value="ECO:0007669"/>
    <property type="project" value="TreeGrafter"/>
</dbReference>
<dbReference type="EMBL" id="BFAA01043121">
    <property type="protein sequence ID" value="GCB83715.1"/>
    <property type="molecule type" value="Genomic_DNA"/>
</dbReference>
<dbReference type="GO" id="GO:0005737">
    <property type="term" value="C:cytoplasm"/>
    <property type="evidence" value="ECO:0007669"/>
    <property type="project" value="TreeGrafter"/>
</dbReference>
<sequence>MIGVSKAILDAAGLTVVNECQKLGSQPNNGIIITNPGNLQCQKIIHMVGQTDPNQIKAFV</sequence>
<evidence type="ECO:0000256" key="2">
    <source>
        <dbReference type="ARBA" id="ARBA00022676"/>
    </source>
</evidence>
<dbReference type="Proteomes" id="UP000288216">
    <property type="component" value="Unassembled WGS sequence"/>
</dbReference>
<evidence type="ECO:0000256" key="4">
    <source>
        <dbReference type="ARBA" id="ARBA00023027"/>
    </source>
</evidence>
<keyword evidence="8" id="KW-1185">Reference proteome</keyword>
<dbReference type="PANTHER" id="PTHR14453">
    <property type="entry name" value="PARP/ZINC FINGER CCCH TYPE DOMAIN CONTAINING PROTEIN"/>
    <property type="match status" value="1"/>
</dbReference>
<dbReference type="AlphaFoldDB" id="A0A401QEA4"/>
<evidence type="ECO:0000313" key="7">
    <source>
        <dbReference type="EMBL" id="GCB83715.1"/>
    </source>
</evidence>
<dbReference type="GO" id="GO:0070212">
    <property type="term" value="P:protein poly-ADP-ribosylation"/>
    <property type="evidence" value="ECO:0007669"/>
    <property type="project" value="TreeGrafter"/>
</dbReference>
<evidence type="ECO:0000259" key="6">
    <source>
        <dbReference type="Pfam" id="PF01661"/>
    </source>
</evidence>
<dbReference type="InterPro" id="IPR043472">
    <property type="entry name" value="Macro_dom-like"/>
</dbReference>
<keyword evidence="3" id="KW-0808">Transferase</keyword>
<evidence type="ECO:0000256" key="1">
    <source>
        <dbReference type="ARBA" id="ARBA00004123"/>
    </source>
</evidence>
<keyword evidence="2" id="KW-0328">Glycosyltransferase</keyword>
<gene>
    <name evidence="7" type="ORF">scyTo_0024314</name>
</gene>
<keyword evidence="4" id="KW-0520">NAD</keyword>
<dbReference type="GO" id="GO:0010629">
    <property type="term" value="P:negative regulation of gene expression"/>
    <property type="evidence" value="ECO:0007669"/>
    <property type="project" value="TreeGrafter"/>
</dbReference>
<keyword evidence="5" id="KW-0539">Nucleus</keyword>
<organism evidence="7 8">
    <name type="scientific">Scyliorhinus torazame</name>
    <name type="common">Cloudy catshark</name>
    <name type="synonym">Catulus torazame</name>
    <dbReference type="NCBI Taxonomy" id="75743"/>
    <lineage>
        <taxon>Eukaryota</taxon>
        <taxon>Metazoa</taxon>
        <taxon>Chordata</taxon>
        <taxon>Craniata</taxon>
        <taxon>Vertebrata</taxon>
        <taxon>Chondrichthyes</taxon>
        <taxon>Elasmobranchii</taxon>
        <taxon>Galeomorphii</taxon>
        <taxon>Galeoidea</taxon>
        <taxon>Carcharhiniformes</taxon>
        <taxon>Scyliorhinidae</taxon>
        <taxon>Scyliorhinus</taxon>
    </lineage>
</organism>
<dbReference type="GO" id="GO:0005634">
    <property type="term" value="C:nucleus"/>
    <property type="evidence" value="ECO:0007669"/>
    <property type="project" value="UniProtKB-SubCell"/>
</dbReference>
<dbReference type="InterPro" id="IPR052056">
    <property type="entry name" value="Mono-ARTD/PARP"/>
</dbReference>
<dbReference type="STRING" id="75743.A0A401QEA4"/>
<dbReference type="SUPFAM" id="SSF52949">
    <property type="entry name" value="Macro domain-like"/>
    <property type="match status" value="1"/>
</dbReference>
<feature type="domain" description="Macro" evidence="6">
    <location>
        <begin position="3"/>
        <end position="50"/>
    </location>
</feature>
<accession>A0A401QEA4</accession>
<dbReference type="InterPro" id="IPR002589">
    <property type="entry name" value="Macro_dom"/>
</dbReference>
<evidence type="ECO:0000256" key="3">
    <source>
        <dbReference type="ARBA" id="ARBA00022679"/>
    </source>
</evidence>
<comment type="caution">
    <text evidence="7">The sequence shown here is derived from an EMBL/GenBank/DDBJ whole genome shotgun (WGS) entry which is preliminary data.</text>
</comment>
<evidence type="ECO:0000313" key="8">
    <source>
        <dbReference type="Proteomes" id="UP000288216"/>
    </source>
</evidence>
<dbReference type="GO" id="GO:1990404">
    <property type="term" value="F:NAD+-protein mono-ADP-ribosyltransferase activity"/>
    <property type="evidence" value="ECO:0007669"/>
    <property type="project" value="TreeGrafter"/>
</dbReference>
<protein>
    <recommendedName>
        <fullName evidence="6">Macro domain-containing protein</fullName>
    </recommendedName>
</protein>
<dbReference type="PANTHER" id="PTHR14453:SF89">
    <property type="entry name" value="PROTEIN MONO-ADP-RIBOSYLTRANSFERASE PARP14"/>
    <property type="match status" value="1"/>
</dbReference>
<evidence type="ECO:0000256" key="5">
    <source>
        <dbReference type="ARBA" id="ARBA00023242"/>
    </source>
</evidence>